<name>A0A231UTK5_9HYPH</name>
<dbReference type="Proteomes" id="UP000215405">
    <property type="component" value="Unassembled WGS sequence"/>
</dbReference>
<organism evidence="4 5">
    <name type="scientific">Notoacmeibacter marinus</name>
    <dbReference type="NCBI Taxonomy" id="1876515"/>
    <lineage>
        <taxon>Bacteria</taxon>
        <taxon>Pseudomonadati</taxon>
        <taxon>Pseudomonadota</taxon>
        <taxon>Alphaproteobacteria</taxon>
        <taxon>Hyphomicrobiales</taxon>
        <taxon>Notoacmeibacteraceae</taxon>
        <taxon>Notoacmeibacter</taxon>
    </lineage>
</organism>
<comment type="caution">
    <text evidence="4">The sequence shown here is derived from an EMBL/GenBank/DDBJ whole genome shotgun (WGS) entry which is preliminary data.</text>
</comment>
<accession>A0A231UTK5</accession>
<dbReference type="InterPro" id="IPR016181">
    <property type="entry name" value="Acyl_CoA_acyltransferase"/>
</dbReference>
<keyword evidence="2" id="KW-0012">Acyltransferase</keyword>
<dbReference type="Gene3D" id="3.40.630.30">
    <property type="match status" value="1"/>
</dbReference>
<dbReference type="RefSeq" id="WP_094078008.1">
    <property type="nucleotide sequence ID" value="NZ_NBYO01000003.1"/>
</dbReference>
<dbReference type="Pfam" id="PF00583">
    <property type="entry name" value="Acetyltransf_1"/>
    <property type="match status" value="1"/>
</dbReference>
<dbReference type="InterPro" id="IPR050832">
    <property type="entry name" value="Bact_Acetyltransf"/>
</dbReference>
<evidence type="ECO:0000313" key="4">
    <source>
        <dbReference type="EMBL" id="OXS99226.1"/>
    </source>
</evidence>
<dbReference type="GO" id="GO:0016747">
    <property type="term" value="F:acyltransferase activity, transferring groups other than amino-acyl groups"/>
    <property type="evidence" value="ECO:0007669"/>
    <property type="project" value="InterPro"/>
</dbReference>
<dbReference type="InterPro" id="IPR000182">
    <property type="entry name" value="GNAT_dom"/>
</dbReference>
<reference evidence="5" key="1">
    <citation type="journal article" date="2017" name="Int. J. Syst. Evol. Microbiol.">
        <title>Notoacmeibacter marinus gen. nov., sp. nov., isolated from the gut of a limpet and proposal of Notoacmeibacteraceae fam. nov. in the order Rhizobiales of the class Alphaproteobacteria.</title>
        <authorList>
            <person name="Huang Z."/>
            <person name="Guo F."/>
            <person name="Lai Q."/>
        </authorList>
    </citation>
    <scope>NUCLEOTIDE SEQUENCE [LARGE SCALE GENOMIC DNA]</scope>
    <source>
        <strain evidence="5">XMTR2A4</strain>
    </source>
</reference>
<evidence type="ECO:0000256" key="1">
    <source>
        <dbReference type="ARBA" id="ARBA00022679"/>
    </source>
</evidence>
<proteinExistence type="predicted"/>
<protein>
    <submittedName>
        <fullName evidence="4">GNAT family N-acetyltransferase</fullName>
    </submittedName>
</protein>
<keyword evidence="5" id="KW-1185">Reference proteome</keyword>
<dbReference type="CDD" id="cd04301">
    <property type="entry name" value="NAT_SF"/>
    <property type="match status" value="1"/>
</dbReference>
<evidence type="ECO:0000259" key="3">
    <source>
        <dbReference type="PROSITE" id="PS51186"/>
    </source>
</evidence>
<keyword evidence="1 4" id="KW-0808">Transferase</keyword>
<dbReference type="PROSITE" id="PS51186">
    <property type="entry name" value="GNAT"/>
    <property type="match status" value="1"/>
</dbReference>
<dbReference type="PANTHER" id="PTHR43877:SF5">
    <property type="entry name" value="BLL8307 PROTEIN"/>
    <property type="match status" value="1"/>
</dbReference>
<dbReference type="PANTHER" id="PTHR43877">
    <property type="entry name" value="AMINOALKYLPHOSPHONATE N-ACETYLTRANSFERASE-RELATED-RELATED"/>
    <property type="match status" value="1"/>
</dbReference>
<evidence type="ECO:0000313" key="5">
    <source>
        <dbReference type="Proteomes" id="UP000215405"/>
    </source>
</evidence>
<evidence type="ECO:0000256" key="2">
    <source>
        <dbReference type="ARBA" id="ARBA00023315"/>
    </source>
</evidence>
<sequence>MAFAVTMETALQDDVRAMVEALNAAMAPLHPPEFQFQMTAEEMDGADCTVFIVRDETGAPVGMGCLKQHDAKTGEVKRMWAAPEQRGKGIGASVLAAIIAKAESLGLSELVLETGTSAAFAPAWHLYERAGFAPCGVVLYYPSSDHNRFYRKVLSA</sequence>
<dbReference type="AlphaFoldDB" id="A0A231UTK5"/>
<dbReference type="EMBL" id="NBYO01000003">
    <property type="protein sequence ID" value="OXS99226.1"/>
    <property type="molecule type" value="Genomic_DNA"/>
</dbReference>
<feature type="domain" description="N-acetyltransferase" evidence="3">
    <location>
        <begin position="5"/>
        <end position="156"/>
    </location>
</feature>
<gene>
    <name evidence="4" type="ORF">B7H23_13650</name>
</gene>
<dbReference type="SUPFAM" id="SSF55729">
    <property type="entry name" value="Acyl-CoA N-acyltransferases (Nat)"/>
    <property type="match status" value="1"/>
</dbReference>